<dbReference type="SUPFAM" id="SSF51735">
    <property type="entry name" value="NAD(P)-binding Rossmann-fold domains"/>
    <property type="match status" value="1"/>
</dbReference>
<dbReference type="GO" id="GO:0008270">
    <property type="term" value="F:zinc ion binding"/>
    <property type="evidence" value="ECO:0007669"/>
    <property type="project" value="InterPro"/>
</dbReference>
<dbReference type="SMART" id="SM00829">
    <property type="entry name" value="PKS_ER"/>
    <property type="match status" value="1"/>
</dbReference>
<dbReference type="InterPro" id="IPR002328">
    <property type="entry name" value="ADH_Zn_CS"/>
</dbReference>
<keyword evidence="1" id="KW-0521">NADP</keyword>
<evidence type="ECO:0000313" key="4">
    <source>
        <dbReference type="EMBL" id="KDN80820.1"/>
    </source>
</evidence>
<dbReference type="AlphaFoldDB" id="A0A066YSC7"/>
<dbReference type="Pfam" id="PF13602">
    <property type="entry name" value="ADH_zinc_N_2"/>
    <property type="match status" value="1"/>
</dbReference>
<proteinExistence type="predicted"/>
<dbReference type="HOGENOM" id="CLU_026673_3_3_11"/>
<keyword evidence="2" id="KW-0560">Oxidoreductase</keyword>
<dbReference type="PROSITE" id="PS00059">
    <property type="entry name" value="ADH_ZINC"/>
    <property type="match status" value="1"/>
</dbReference>
<protein>
    <recommendedName>
        <fullName evidence="3">Enoyl reductase (ER) domain-containing protein</fullName>
    </recommendedName>
</protein>
<dbReference type="Proteomes" id="UP000027178">
    <property type="component" value="Unassembled WGS sequence"/>
</dbReference>
<evidence type="ECO:0000256" key="1">
    <source>
        <dbReference type="ARBA" id="ARBA00022857"/>
    </source>
</evidence>
<dbReference type="RefSeq" id="WP_035870018.1">
    <property type="nucleotide sequence ID" value="NZ_KK853997.1"/>
</dbReference>
<dbReference type="PANTHER" id="PTHR44154:SF1">
    <property type="entry name" value="QUINONE OXIDOREDUCTASE"/>
    <property type="match status" value="1"/>
</dbReference>
<dbReference type="CDD" id="cd05289">
    <property type="entry name" value="MDR_like_2"/>
    <property type="match status" value="1"/>
</dbReference>
<accession>A0A066YSC7</accession>
<dbReference type="Pfam" id="PF08240">
    <property type="entry name" value="ADH_N"/>
    <property type="match status" value="1"/>
</dbReference>
<dbReference type="Gene3D" id="3.40.50.720">
    <property type="entry name" value="NAD(P)-binding Rossmann-like Domain"/>
    <property type="match status" value="1"/>
</dbReference>
<keyword evidence="5" id="KW-1185">Reference proteome</keyword>
<dbReference type="OrthoDB" id="3727682at2"/>
<dbReference type="Gene3D" id="3.90.180.10">
    <property type="entry name" value="Medium-chain alcohol dehydrogenases, catalytic domain"/>
    <property type="match status" value="1"/>
</dbReference>
<dbReference type="PANTHER" id="PTHR44154">
    <property type="entry name" value="QUINONE OXIDOREDUCTASE"/>
    <property type="match status" value="1"/>
</dbReference>
<dbReference type="InterPro" id="IPR036291">
    <property type="entry name" value="NAD(P)-bd_dom_sf"/>
</dbReference>
<feature type="domain" description="Enoyl reductase (ER)" evidence="3">
    <location>
        <begin position="10"/>
        <end position="297"/>
    </location>
</feature>
<evidence type="ECO:0000313" key="5">
    <source>
        <dbReference type="Proteomes" id="UP000027178"/>
    </source>
</evidence>
<evidence type="ECO:0000259" key="3">
    <source>
        <dbReference type="SMART" id="SM00829"/>
    </source>
</evidence>
<dbReference type="eggNOG" id="COG0604">
    <property type="taxonomic scope" value="Bacteria"/>
</dbReference>
<name>A0A066YSC7_9ACTN</name>
<evidence type="ECO:0000256" key="2">
    <source>
        <dbReference type="ARBA" id="ARBA00023002"/>
    </source>
</evidence>
<comment type="caution">
    <text evidence="4">The sequence shown here is derived from an EMBL/GenBank/DDBJ whole genome shotgun (WGS) entry which is preliminary data.</text>
</comment>
<dbReference type="EMBL" id="JNBY01000160">
    <property type="protein sequence ID" value="KDN80820.1"/>
    <property type="molecule type" value="Genomic_DNA"/>
</dbReference>
<dbReference type="InterPro" id="IPR013154">
    <property type="entry name" value="ADH-like_N"/>
</dbReference>
<dbReference type="GO" id="GO:0016491">
    <property type="term" value="F:oxidoreductase activity"/>
    <property type="evidence" value="ECO:0007669"/>
    <property type="project" value="UniProtKB-KW"/>
</dbReference>
<gene>
    <name evidence="4" type="ORF">KCH_74550</name>
</gene>
<organism evidence="4 5">
    <name type="scientific">Kitasatospora cheerisanensis KCTC 2395</name>
    <dbReference type="NCBI Taxonomy" id="1348663"/>
    <lineage>
        <taxon>Bacteria</taxon>
        <taxon>Bacillati</taxon>
        <taxon>Actinomycetota</taxon>
        <taxon>Actinomycetes</taxon>
        <taxon>Kitasatosporales</taxon>
        <taxon>Streptomycetaceae</taxon>
        <taxon>Kitasatospora</taxon>
    </lineage>
</organism>
<dbReference type="PATRIC" id="fig|1348663.4.peg.7203"/>
<dbReference type="InterPro" id="IPR011032">
    <property type="entry name" value="GroES-like_sf"/>
</dbReference>
<dbReference type="InterPro" id="IPR051603">
    <property type="entry name" value="Zinc-ADH_QOR/CCCR"/>
</dbReference>
<sequence>MKSVRFSRFGGSEVLEIVDLPAPHAGPGRIRIAVRAAGVNASDRKKRAGLMDQELPQLLGHEAAGVVDEVGAGVTGVSVGDRVLGLSETAGVQAESAVLSHWAPLPASAGFAAAAALPSAAETAARGLDRLGVASGTLVLINGASGSVCSVAVQLAVARGAGVIGTAGPAGHAYVRSLGAEPVAYGDTLGPAVRALAPGGVDRALDVAGHGALPGLIELSGGPGHVVTLADFTGAQQHGVAFSRGDDGRALYVLGELGALVESGRLALPRVHAFPLDRVAEAHRLGESGRAAGKIVLVDG</sequence>
<dbReference type="InterPro" id="IPR020843">
    <property type="entry name" value="ER"/>
</dbReference>
<reference evidence="4 5" key="1">
    <citation type="submission" date="2014-05" db="EMBL/GenBank/DDBJ databases">
        <title>Draft Genome Sequence of Kitasatospora cheerisanensis KCTC 2395.</title>
        <authorList>
            <person name="Nam D.H."/>
        </authorList>
    </citation>
    <scope>NUCLEOTIDE SEQUENCE [LARGE SCALE GENOMIC DNA]</scope>
    <source>
        <strain evidence="4 5">KCTC 2395</strain>
    </source>
</reference>
<dbReference type="SUPFAM" id="SSF50129">
    <property type="entry name" value="GroES-like"/>
    <property type="match status" value="1"/>
</dbReference>